<protein>
    <recommendedName>
        <fullName evidence="3">DNA replication/recombination mediator RecO N-terminal domain-containing protein</fullName>
    </recommendedName>
</protein>
<dbReference type="EMBL" id="CP039396">
    <property type="protein sequence ID" value="QCD42146.1"/>
    <property type="molecule type" value="Genomic_DNA"/>
</dbReference>
<accession>A0A4P7W2G9</accession>
<dbReference type="KEGG" id="ddb:E7747_07590"/>
<dbReference type="Gene3D" id="2.40.50.140">
    <property type="entry name" value="Nucleic acid-binding proteins"/>
    <property type="match status" value="1"/>
</dbReference>
<evidence type="ECO:0008006" key="3">
    <source>
        <dbReference type="Google" id="ProtNLM"/>
    </source>
</evidence>
<name>A0A4P7W2G9_9BACT</name>
<organism evidence="1 2">
    <name type="scientific">Duncaniella dubosii</name>
    <dbReference type="NCBI Taxonomy" id="2518971"/>
    <lineage>
        <taxon>Bacteria</taxon>
        <taxon>Pseudomonadati</taxon>
        <taxon>Bacteroidota</taxon>
        <taxon>Bacteroidia</taxon>
        <taxon>Bacteroidales</taxon>
        <taxon>Muribaculaceae</taxon>
        <taxon>Duncaniella</taxon>
    </lineage>
</organism>
<evidence type="ECO:0000313" key="2">
    <source>
        <dbReference type="Proteomes" id="UP000297149"/>
    </source>
</evidence>
<dbReference type="AlphaFoldDB" id="A0A4P7W2G9"/>
<dbReference type="InterPro" id="IPR012340">
    <property type="entry name" value="NA-bd_OB-fold"/>
</dbReference>
<evidence type="ECO:0000313" key="1">
    <source>
        <dbReference type="EMBL" id="QCD42146.1"/>
    </source>
</evidence>
<gene>
    <name evidence="1" type="ORF">E7747_07590</name>
</gene>
<keyword evidence="2" id="KW-1185">Reference proteome</keyword>
<proteinExistence type="predicted"/>
<sequence>MNLHLVALRTTKYSDTQTILTAYSRELGRVSLAMPAGRVSPQRE</sequence>
<reference evidence="2" key="1">
    <citation type="submission" date="2019-02" db="EMBL/GenBank/DDBJ databases">
        <title>Isolation and identification of novel species under the genus Muribaculum.</title>
        <authorList>
            <person name="Miyake S."/>
            <person name="Ding Y."/>
            <person name="Low A."/>
            <person name="Soh M."/>
            <person name="Seedorf H."/>
        </authorList>
    </citation>
    <scope>NUCLEOTIDE SEQUENCE [LARGE SCALE GENOMIC DNA]</scope>
    <source>
        <strain evidence="2">H5</strain>
    </source>
</reference>
<dbReference type="Proteomes" id="UP000297149">
    <property type="component" value="Chromosome"/>
</dbReference>